<gene>
    <name evidence="11" type="primary">ctaB</name>
    <name evidence="13" type="ORF">J07HQW2_03064</name>
</gene>
<feature type="transmembrane region" description="Helical" evidence="11">
    <location>
        <begin position="221"/>
        <end position="241"/>
    </location>
</feature>
<dbReference type="GO" id="GO:0005886">
    <property type="term" value="C:plasma membrane"/>
    <property type="evidence" value="ECO:0007669"/>
    <property type="project" value="UniProtKB-SubCell"/>
</dbReference>
<comment type="similarity">
    <text evidence="4">In the C-terminal section; belongs to the UbiA prenyltransferase family. Protoheme IX farnesyltransferase subfamily.</text>
</comment>
<dbReference type="HOGENOM" id="CLU_030009_1_1_2"/>
<dbReference type="EC" id="2.5.1.141" evidence="11"/>
<proteinExistence type="inferred from homology"/>
<comment type="pathway">
    <text evidence="3 11">Porphyrin-containing compound metabolism; heme O biosynthesis; heme O from protoheme: step 1/1.</text>
</comment>
<feature type="transmembrane region" description="Helical" evidence="11">
    <location>
        <begin position="112"/>
        <end position="135"/>
    </location>
</feature>
<dbReference type="STRING" id="1238425.J07HQW2_03064"/>
<keyword evidence="5 11" id="KW-0808">Transferase</keyword>
<dbReference type="InterPro" id="IPR044878">
    <property type="entry name" value="UbiA_sf"/>
</dbReference>
<evidence type="ECO:0000256" key="2">
    <source>
        <dbReference type="ARBA" id="ARBA00004651"/>
    </source>
</evidence>
<protein>
    <recommendedName>
        <fullName evidence="11">Protoheme IX farnesyltransferase</fullName>
        <ecNumber evidence="11">2.5.1.141</ecNumber>
    </recommendedName>
    <alternativeName>
        <fullName evidence="11">Heme B farnesyltransferase</fullName>
    </alternativeName>
    <alternativeName>
        <fullName evidence="11">Heme O synthase</fullName>
    </alternativeName>
</protein>
<keyword evidence="8 11" id="KW-0350">Heme biosynthesis</keyword>
<feature type="transmembrane region" description="Helical" evidence="11">
    <location>
        <begin position="78"/>
        <end position="105"/>
    </location>
</feature>
<evidence type="ECO:0000256" key="10">
    <source>
        <dbReference type="ARBA" id="ARBA00047690"/>
    </source>
</evidence>
<feature type="compositionally biased region" description="Basic and acidic residues" evidence="12">
    <location>
        <begin position="192"/>
        <end position="202"/>
    </location>
</feature>
<evidence type="ECO:0000256" key="8">
    <source>
        <dbReference type="ARBA" id="ARBA00023133"/>
    </source>
</evidence>
<dbReference type="HAMAP" id="MF_00154">
    <property type="entry name" value="CyoE_CtaB"/>
    <property type="match status" value="1"/>
</dbReference>
<comment type="caution">
    <text evidence="11">Lacks conserved residue(s) required for the propagation of feature annotation.</text>
</comment>
<dbReference type="NCBIfam" id="NF003349">
    <property type="entry name" value="PRK04375.1-2"/>
    <property type="match status" value="1"/>
</dbReference>
<comment type="subcellular location">
    <subcellularLocation>
        <location evidence="2 11">Cell membrane</location>
        <topology evidence="2 11">Multi-pass membrane protein</topology>
    </subcellularLocation>
</comment>
<evidence type="ECO:0000256" key="6">
    <source>
        <dbReference type="ARBA" id="ARBA00022692"/>
    </source>
</evidence>
<evidence type="ECO:0000313" key="14">
    <source>
        <dbReference type="Proteomes" id="UP000030710"/>
    </source>
</evidence>
<feature type="compositionally biased region" description="Polar residues" evidence="12">
    <location>
        <begin position="169"/>
        <end position="181"/>
    </location>
</feature>
<feature type="region of interest" description="Disordered" evidence="12">
    <location>
        <begin position="169"/>
        <end position="202"/>
    </location>
</feature>
<dbReference type="NCBIfam" id="TIGR01473">
    <property type="entry name" value="cyoE_ctaB"/>
    <property type="match status" value="1"/>
</dbReference>
<dbReference type="InterPro" id="IPR006369">
    <property type="entry name" value="Protohaem_IX_farnesylTrfase"/>
</dbReference>
<dbReference type="Proteomes" id="UP000030710">
    <property type="component" value="Unassembled WGS sequence"/>
</dbReference>
<feature type="transmembrane region" description="Helical" evidence="11">
    <location>
        <begin position="247"/>
        <end position="269"/>
    </location>
</feature>
<keyword evidence="7 11" id="KW-1133">Transmembrane helix</keyword>
<evidence type="ECO:0000256" key="1">
    <source>
        <dbReference type="ARBA" id="ARBA00004019"/>
    </source>
</evidence>
<comment type="similarity">
    <text evidence="11">Belongs to the UbiA prenyltransferase family. Protoheme IX farnesyltransferase subfamily.</text>
</comment>
<evidence type="ECO:0000313" key="13">
    <source>
        <dbReference type="EMBL" id="ERG96584.1"/>
    </source>
</evidence>
<feature type="transmembrane region" description="Helical" evidence="11">
    <location>
        <begin position="319"/>
        <end position="336"/>
    </location>
</feature>
<dbReference type="AlphaFoldDB" id="U1N170"/>
<dbReference type="PANTHER" id="PTHR43448:SF2">
    <property type="entry name" value="PROTOHEME IX FARNESYLTRANSFERASE, MITOCHONDRIAL"/>
    <property type="match status" value="1"/>
</dbReference>
<dbReference type="CDD" id="cd13957">
    <property type="entry name" value="PT_UbiA_Cox10"/>
    <property type="match status" value="1"/>
</dbReference>
<feature type="transmembrane region" description="Helical" evidence="11">
    <location>
        <begin position="343"/>
        <end position="362"/>
    </location>
</feature>
<evidence type="ECO:0000256" key="5">
    <source>
        <dbReference type="ARBA" id="ARBA00022679"/>
    </source>
</evidence>
<feature type="transmembrane region" description="Helical" evidence="11">
    <location>
        <begin position="42"/>
        <end position="66"/>
    </location>
</feature>
<dbReference type="Gene3D" id="1.10.357.140">
    <property type="entry name" value="UbiA prenyltransferase"/>
    <property type="match status" value="1"/>
</dbReference>
<comment type="catalytic activity">
    <reaction evidence="10 11">
        <text>heme b + (2E,6E)-farnesyl diphosphate + H2O = Fe(II)-heme o + diphosphate</text>
        <dbReference type="Rhea" id="RHEA:28070"/>
        <dbReference type="ChEBI" id="CHEBI:15377"/>
        <dbReference type="ChEBI" id="CHEBI:33019"/>
        <dbReference type="ChEBI" id="CHEBI:60344"/>
        <dbReference type="ChEBI" id="CHEBI:60530"/>
        <dbReference type="ChEBI" id="CHEBI:175763"/>
        <dbReference type="EC" id="2.5.1.141"/>
    </reaction>
</comment>
<feature type="transmembrane region" description="Helical" evidence="11">
    <location>
        <begin position="469"/>
        <end position="488"/>
    </location>
</feature>
<dbReference type="GO" id="GO:0048034">
    <property type="term" value="P:heme O biosynthetic process"/>
    <property type="evidence" value="ECO:0007669"/>
    <property type="project" value="UniProtKB-UniRule"/>
</dbReference>
<dbReference type="UniPathway" id="UPA00834">
    <property type="reaction ID" value="UER00712"/>
</dbReference>
<evidence type="ECO:0000256" key="12">
    <source>
        <dbReference type="SAM" id="MobiDB-lite"/>
    </source>
</evidence>
<feature type="transmembrane region" description="Helical" evidence="11">
    <location>
        <begin position="417"/>
        <end position="433"/>
    </location>
</feature>
<feature type="transmembrane region" description="Helical" evidence="11">
    <location>
        <begin position="439"/>
        <end position="457"/>
    </location>
</feature>
<evidence type="ECO:0000256" key="3">
    <source>
        <dbReference type="ARBA" id="ARBA00004919"/>
    </source>
</evidence>
<dbReference type="EMBL" id="KE356561">
    <property type="protein sequence ID" value="ERG96584.1"/>
    <property type="molecule type" value="Genomic_DNA"/>
</dbReference>
<keyword evidence="9 11" id="KW-0472">Membrane</keyword>
<sequence>MISIVKIKSALVTLVAENTATTTSAIHTRRFHGLLAGTAMGVYLLVLVGVTTAVTDAAAACAAWPVCGNGWATPESTIGWLAVGHRVAAVIIGLLAVVTLGVGVYEQVERRVLTAVAVGSILYPIQAAVGAVVAIQGPELTLSIIHLVGGLSIFLTLSIALAWSLETETGDPTETQATTTKPEPDPDLPPASEHDPDLPTDPRKRLIATVRAYIRLTKPRLMWLLCLVASAGMTLGATTSARLTPTIILATLGGGVLSIGASGTFNHVLERDVDRRMQRTSDRPLATDLVPVWNAIAFGITLTVASIALFAWINTLAAILGGIAIVFYSVVYTLLLKPNTVQNTVIGGAAGALPALIGWTAVTGNIGFGGLALAIVIFMWTPAHFYNLALAYKEDYERGGFPMMPVVRGETETRKHVIWWLALTLVAAAGLATMEALGIVYALASVIFGTVFLYFAIKLHYEQTETAAFHTFHASNAYLGSVLIAIVFDTLVI</sequence>
<dbReference type="PANTHER" id="PTHR43448">
    <property type="entry name" value="PROTOHEME IX FARNESYLTRANSFERASE, MITOCHONDRIAL"/>
    <property type="match status" value="1"/>
</dbReference>
<comment type="miscellaneous">
    <text evidence="11">Carbon 2 of the heme B porphyrin ring is defined according to the Fischer nomenclature.</text>
</comment>
<evidence type="ECO:0000256" key="11">
    <source>
        <dbReference type="HAMAP-Rule" id="MF_00154"/>
    </source>
</evidence>
<dbReference type="Pfam" id="PF01040">
    <property type="entry name" value="UbiA"/>
    <property type="match status" value="1"/>
</dbReference>
<dbReference type="eggNOG" id="arCOG00479">
    <property type="taxonomic scope" value="Archaea"/>
</dbReference>
<accession>U1N170</accession>
<evidence type="ECO:0000256" key="7">
    <source>
        <dbReference type="ARBA" id="ARBA00022989"/>
    </source>
</evidence>
<reference evidence="13 14" key="1">
    <citation type="journal article" date="2013" name="PLoS ONE">
        <title>Assembly-driven community genomics of a hypersaline microbial ecosystem.</title>
        <authorList>
            <person name="Podell S."/>
            <person name="Ugalde J.A."/>
            <person name="Narasingarao P."/>
            <person name="Banfield J.F."/>
            <person name="Heidelberg K.B."/>
            <person name="Allen E.E."/>
        </authorList>
    </citation>
    <scope>NUCLEOTIDE SEQUENCE [LARGE SCALE GENOMIC DNA]</scope>
    <source>
        <strain evidence="14">J07HQW2</strain>
    </source>
</reference>
<evidence type="ECO:0000256" key="9">
    <source>
        <dbReference type="ARBA" id="ARBA00023136"/>
    </source>
</evidence>
<organism evidence="13 14">
    <name type="scientific">Haloquadratum walsbyi J07HQW2</name>
    <dbReference type="NCBI Taxonomy" id="1238425"/>
    <lineage>
        <taxon>Archaea</taxon>
        <taxon>Methanobacteriati</taxon>
        <taxon>Methanobacteriota</taxon>
        <taxon>Stenosarchaea group</taxon>
        <taxon>Halobacteria</taxon>
        <taxon>Halobacteriales</taxon>
        <taxon>Haloferacaceae</taxon>
        <taxon>Haloquadratum</taxon>
    </lineage>
</organism>
<comment type="function">
    <text evidence="1 11">Converts heme B (protoheme IX) to heme O by substitution of the vinyl group on carbon 2 of heme B porphyrin ring with a hydroxyethyl farnesyl side group.</text>
</comment>
<keyword evidence="6 11" id="KW-0812">Transmembrane</keyword>
<evidence type="ECO:0000256" key="4">
    <source>
        <dbReference type="ARBA" id="ARBA00010223"/>
    </source>
</evidence>
<keyword evidence="11" id="KW-1003">Cell membrane</keyword>
<name>U1N170_9EURY</name>
<feature type="transmembrane region" description="Helical" evidence="11">
    <location>
        <begin position="141"/>
        <end position="163"/>
    </location>
</feature>
<dbReference type="GO" id="GO:0008495">
    <property type="term" value="F:protoheme IX farnesyltransferase activity"/>
    <property type="evidence" value="ECO:0007669"/>
    <property type="project" value="UniProtKB-UniRule"/>
</dbReference>
<feature type="transmembrane region" description="Helical" evidence="11">
    <location>
        <begin position="368"/>
        <end position="389"/>
    </location>
</feature>
<feature type="transmembrane region" description="Helical" evidence="11">
    <location>
        <begin position="290"/>
        <end position="313"/>
    </location>
</feature>
<dbReference type="InterPro" id="IPR000537">
    <property type="entry name" value="UbiA_prenyltransferase"/>
</dbReference>